<keyword evidence="5" id="KW-0479">Metal-binding</keyword>
<reference evidence="10 11" key="1">
    <citation type="journal article" date="2013" name="BMC Genomics">
        <title>The genome and transcriptome of the pine saprophyte Ophiostoma piceae, and a comparison with the bark beetle-associated pine pathogen Grosmannia clavigera.</title>
        <authorList>
            <person name="Haridas S."/>
            <person name="Wang Y."/>
            <person name="Lim L."/>
            <person name="Massoumi Alamouti S."/>
            <person name="Jackman S."/>
            <person name="Docking R."/>
            <person name="Robertson G."/>
            <person name="Birol I."/>
            <person name="Bohlmann J."/>
            <person name="Breuil C."/>
        </authorList>
    </citation>
    <scope>NUCLEOTIDE SEQUENCE [LARGE SCALE GENOMIC DNA]</scope>
    <source>
        <strain evidence="10 11">UAMH 11346</strain>
    </source>
</reference>
<dbReference type="eggNOG" id="KOG0367">
    <property type="taxonomic scope" value="Eukaryota"/>
</dbReference>
<evidence type="ECO:0000256" key="8">
    <source>
        <dbReference type="SAM" id="MobiDB-lite"/>
    </source>
</evidence>
<dbReference type="HOGENOM" id="CLU_028946_2_0_1"/>
<keyword evidence="6" id="KW-0677">Repeat</keyword>
<feature type="region of interest" description="Disordered" evidence="8">
    <location>
        <begin position="297"/>
        <end position="318"/>
    </location>
</feature>
<dbReference type="AlphaFoldDB" id="S3BUL7"/>
<dbReference type="SUPFAM" id="SSF48239">
    <property type="entry name" value="Terpenoid cyclases/Protein prenyltransferases"/>
    <property type="match status" value="1"/>
</dbReference>
<dbReference type="Gene3D" id="1.50.10.20">
    <property type="match status" value="1"/>
</dbReference>
<evidence type="ECO:0000313" key="11">
    <source>
        <dbReference type="Proteomes" id="UP000016923"/>
    </source>
</evidence>
<dbReference type="VEuPathDB" id="FungiDB:F503_04687"/>
<gene>
    <name evidence="10" type="ORF">F503_04687</name>
</gene>
<evidence type="ECO:0000256" key="3">
    <source>
        <dbReference type="ARBA" id="ARBA00022602"/>
    </source>
</evidence>
<accession>S3BUL7</accession>
<dbReference type="OMA" id="CHKTFLP"/>
<protein>
    <submittedName>
        <fullName evidence="10">Type-1 protein geranylgeranyltransferase subunit beta</fullName>
    </submittedName>
</protein>
<proteinExistence type="inferred from homology"/>
<evidence type="ECO:0000259" key="9">
    <source>
        <dbReference type="Pfam" id="PF00432"/>
    </source>
</evidence>
<keyword evidence="4 10" id="KW-0808">Transferase</keyword>
<comment type="cofactor">
    <cofactor evidence="1">
        <name>Zn(2+)</name>
        <dbReference type="ChEBI" id="CHEBI:29105"/>
    </cofactor>
</comment>
<evidence type="ECO:0000256" key="4">
    <source>
        <dbReference type="ARBA" id="ARBA00022679"/>
    </source>
</evidence>
<organism evidence="10 11">
    <name type="scientific">Ophiostoma piceae (strain UAMH 11346)</name>
    <name type="common">Sap stain fungus</name>
    <dbReference type="NCBI Taxonomy" id="1262450"/>
    <lineage>
        <taxon>Eukaryota</taxon>
        <taxon>Fungi</taxon>
        <taxon>Dikarya</taxon>
        <taxon>Ascomycota</taxon>
        <taxon>Pezizomycotina</taxon>
        <taxon>Sordariomycetes</taxon>
        <taxon>Sordariomycetidae</taxon>
        <taxon>Ophiostomatales</taxon>
        <taxon>Ophiostomataceae</taxon>
        <taxon>Ophiostoma</taxon>
    </lineage>
</organism>
<evidence type="ECO:0000313" key="10">
    <source>
        <dbReference type="EMBL" id="EPE04172.1"/>
    </source>
</evidence>
<dbReference type="PANTHER" id="PTHR11774">
    <property type="entry name" value="GERANYLGERANYL TRANSFERASE TYPE BETA SUBUNIT"/>
    <property type="match status" value="1"/>
</dbReference>
<dbReference type="EMBL" id="KE148162">
    <property type="protein sequence ID" value="EPE04172.1"/>
    <property type="molecule type" value="Genomic_DNA"/>
</dbReference>
<feature type="compositionally biased region" description="Acidic residues" evidence="8">
    <location>
        <begin position="297"/>
        <end position="310"/>
    </location>
</feature>
<dbReference type="Pfam" id="PF00432">
    <property type="entry name" value="Prenyltrans"/>
    <property type="match status" value="1"/>
</dbReference>
<keyword evidence="11" id="KW-1185">Reference proteome</keyword>
<dbReference type="InterPro" id="IPR001330">
    <property type="entry name" value="Prenyltrans"/>
</dbReference>
<dbReference type="InterPro" id="IPR045089">
    <property type="entry name" value="PGGT1B-like"/>
</dbReference>
<dbReference type="GO" id="GO:0004662">
    <property type="term" value="F:CAAX-protein geranylgeranyltransferase activity"/>
    <property type="evidence" value="ECO:0007669"/>
    <property type="project" value="TreeGrafter"/>
</dbReference>
<evidence type="ECO:0000256" key="1">
    <source>
        <dbReference type="ARBA" id="ARBA00001947"/>
    </source>
</evidence>
<dbReference type="InterPro" id="IPR008930">
    <property type="entry name" value="Terpenoid_cyclase/PrenylTrfase"/>
</dbReference>
<evidence type="ECO:0000256" key="5">
    <source>
        <dbReference type="ARBA" id="ARBA00022723"/>
    </source>
</evidence>
<dbReference type="PANTHER" id="PTHR11774:SF4">
    <property type="entry name" value="GERANYLGERANYL TRANSFERASE TYPE-1 SUBUNIT BETA"/>
    <property type="match status" value="1"/>
</dbReference>
<comment type="similarity">
    <text evidence="2">Belongs to the protein prenyltransferase subunit beta family.</text>
</comment>
<keyword evidence="7" id="KW-0862">Zinc</keyword>
<dbReference type="GO" id="GO:0005953">
    <property type="term" value="C:CAAX-protein geranylgeranyltransferase complex"/>
    <property type="evidence" value="ECO:0007669"/>
    <property type="project" value="TreeGrafter"/>
</dbReference>
<dbReference type="OrthoDB" id="24893at2759"/>
<sequence length="466" mass="50907">MDLDAKKHTRYWQRCLRSLLPHQYTANDSTRMLLGCFTVAALDLLGSSDLLTDDDRRRYREWVLSCQHPGGGFSGGSTHAFPRGVYSSFDFVAGEPEVGARGEANIAATLFALQLLALLGSGKTQPETETSESECVFGGVDRNATLRWLRQLQRPDGSFGEFLVDVADPASPSCRKRVIAGGADMRYCYIASMIRWMLRGDDALFARDSPAWVDDINVDALVAHMRRGQTYDGGFAESSSHESHAGYAFCAIAAMELLDRPAEGGPAQSSALARGIADLPGLMRWLASRSFVYQTGNDDDNTDSDSDEEWHESVVSEITTSDSLTPSCVVGFNGRCNKHADSCYTWWTLGSIAILQRNDLALDYKEDTSANWDASRRFLLTQTQHVIGGFAKTPGGAPDIYHSYLGLASLATHGDAALKSFDPSMSVSLDTVRAIEAGRRGLLRGLTDKGASRREAFLDMAHALNK</sequence>
<evidence type="ECO:0000256" key="2">
    <source>
        <dbReference type="ARBA" id="ARBA00010497"/>
    </source>
</evidence>
<dbReference type="Proteomes" id="UP000016923">
    <property type="component" value="Unassembled WGS sequence"/>
</dbReference>
<dbReference type="GO" id="GO:0046872">
    <property type="term" value="F:metal ion binding"/>
    <property type="evidence" value="ECO:0007669"/>
    <property type="project" value="UniProtKB-KW"/>
</dbReference>
<feature type="domain" description="Prenyltransferase alpha-alpha toroid" evidence="9">
    <location>
        <begin position="3"/>
        <end position="426"/>
    </location>
</feature>
<evidence type="ECO:0000256" key="6">
    <source>
        <dbReference type="ARBA" id="ARBA00022737"/>
    </source>
</evidence>
<keyword evidence="3" id="KW-0637">Prenyltransferase</keyword>
<dbReference type="STRING" id="1262450.S3BUL7"/>
<name>S3BUL7_OPHP1</name>
<evidence type="ECO:0000256" key="7">
    <source>
        <dbReference type="ARBA" id="ARBA00022833"/>
    </source>
</evidence>